<proteinExistence type="predicted"/>
<reference evidence="1" key="1">
    <citation type="submission" date="2023-03" db="EMBL/GenBank/DDBJ databases">
        <title>Massive genome expansion in bonnet fungi (Mycena s.s.) driven by repeated elements and novel gene families across ecological guilds.</title>
        <authorList>
            <consortium name="Lawrence Berkeley National Laboratory"/>
            <person name="Harder C.B."/>
            <person name="Miyauchi S."/>
            <person name="Viragh M."/>
            <person name="Kuo A."/>
            <person name="Thoen E."/>
            <person name="Andreopoulos B."/>
            <person name="Lu D."/>
            <person name="Skrede I."/>
            <person name="Drula E."/>
            <person name="Henrissat B."/>
            <person name="Morin E."/>
            <person name="Kohler A."/>
            <person name="Barry K."/>
            <person name="LaButti K."/>
            <person name="Morin E."/>
            <person name="Salamov A."/>
            <person name="Lipzen A."/>
            <person name="Mereny Z."/>
            <person name="Hegedus B."/>
            <person name="Baldrian P."/>
            <person name="Stursova M."/>
            <person name="Weitz H."/>
            <person name="Taylor A."/>
            <person name="Grigoriev I.V."/>
            <person name="Nagy L.G."/>
            <person name="Martin F."/>
            <person name="Kauserud H."/>
        </authorList>
    </citation>
    <scope>NUCLEOTIDE SEQUENCE</scope>
    <source>
        <strain evidence="1">CBHHK188m</strain>
    </source>
</reference>
<gene>
    <name evidence="1" type="ORF">DFH07DRAFT_969358</name>
</gene>
<organism evidence="1 2">
    <name type="scientific">Mycena maculata</name>
    <dbReference type="NCBI Taxonomy" id="230809"/>
    <lineage>
        <taxon>Eukaryota</taxon>
        <taxon>Fungi</taxon>
        <taxon>Dikarya</taxon>
        <taxon>Basidiomycota</taxon>
        <taxon>Agaricomycotina</taxon>
        <taxon>Agaricomycetes</taxon>
        <taxon>Agaricomycetidae</taxon>
        <taxon>Agaricales</taxon>
        <taxon>Marasmiineae</taxon>
        <taxon>Mycenaceae</taxon>
        <taxon>Mycena</taxon>
    </lineage>
</organism>
<name>A0AAD7MRT3_9AGAR</name>
<dbReference type="EMBL" id="JARJLG010000195">
    <property type="protein sequence ID" value="KAJ7729837.1"/>
    <property type="molecule type" value="Genomic_DNA"/>
</dbReference>
<dbReference type="AlphaFoldDB" id="A0AAD7MRT3"/>
<evidence type="ECO:0000313" key="1">
    <source>
        <dbReference type="EMBL" id="KAJ7729837.1"/>
    </source>
</evidence>
<comment type="caution">
    <text evidence="1">The sequence shown here is derived from an EMBL/GenBank/DDBJ whole genome shotgun (WGS) entry which is preliminary data.</text>
</comment>
<sequence>MSSFSIAVVISDLNLAFPFPGSLPISGLWLTVTTADGSSVYFTFVNSVALDGSAVGNHTISVFEYYNAAGGNSGLDVVFVPVTFVDAMLPRRVNDRLLQ</sequence>
<keyword evidence="2" id="KW-1185">Reference proteome</keyword>
<evidence type="ECO:0000313" key="2">
    <source>
        <dbReference type="Proteomes" id="UP001215280"/>
    </source>
</evidence>
<dbReference type="Proteomes" id="UP001215280">
    <property type="component" value="Unassembled WGS sequence"/>
</dbReference>
<accession>A0AAD7MRT3</accession>
<protein>
    <submittedName>
        <fullName evidence="1">Uncharacterized protein</fullName>
    </submittedName>
</protein>